<comment type="caution">
    <text evidence="1">The sequence shown here is derived from an EMBL/GenBank/DDBJ whole genome shotgun (WGS) entry which is preliminary data.</text>
</comment>
<dbReference type="Proteomes" id="UP001607302">
    <property type="component" value="Unassembled WGS sequence"/>
</dbReference>
<proteinExistence type="predicted"/>
<evidence type="ECO:0000313" key="2">
    <source>
        <dbReference type="Proteomes" id="UP001607302"/>
    </source>
</evidence>
<organism evidence="1 2">
    <name type="scientific">Vespula squamosa</name>
    <name type="common">Southern yellow jacket</name>
    <name type="synonym">Wasp</name>
    <dbReference type="NCBI Taxonomy" id="30214"/>
    <lineage>
        <taxon>Eukaryota</taxon>
        <taxon>Metazoa</taxon>
        <taxon>Ecdysozoa</taxon>
        <taxon>Arthropoda</taxon>
        <taxon>Hexapoda</taxon>
        <taxon>Insecta</taxon>
        <taxon>Pterygota</taxon>
        <taxon>Neoptera</taxon>
        <taxon>Endopterygota</taxon>
        <taxon>Hymenoptera</taxon>
        <taxon>Apocrita</taxon>
        <taxon>Aculeata</taxon>
        <taxon>Vespoidea</taxon>
        <taxon>Vespidae</taxon>
        <taxon>Vespinae</taxon>
        <taxon>Vespula</taxon>
    </lineage>
</organism>
<name>A0ABD2A899_VESSQ</name>
<dbReference type="EMBL" id="JAUDFV010000154">
    <property type="protein sequence ID" value="KAL2716864.1"/>
    <property type="molecule type" value="Genomic_DNA"/>
</dbReference>
<sequence>MIIDFIGLPDFITERLDTTFPNTTLLPSIVFNVLNIKFRIIFFYIVGFIHRKYPGTSMTQIEIFVFETISIYGCTTKAIKFLYISTLAPISRNNTMNWNNPFTPRQKASKLAHVLAINNTLQPAVLLPKSYITLLLLFPEKIANSLTLLASISKRRGLKYTSTLNLGDYKYVYKYLNPTLIYYTRVNLKCDH</sequence>
<reference evidence="1 2" key="1">
    <citation type="journal article" date="2024" name="Ann. Entomol. Soc. Am.">
        <title>Genomic analyses of the southern and eastern yellowjacket wasps (Hymenoptera: Vespidae) reveal evolutionary signatures of social life.</title>
        <authorList>
            <person name="Catto M.A."/>
            <person name="Caine P.B."/>
            <person name="Orr S.E."/>
            <person name="Hunt B.G."/>
            <person name="Goodisman M.A.D."/>
        </authorList>
    </citation>
    <scope>NUCLEOTIDE SEQUENCE [LARGE SCALE GENOMIC DNA]</scope>
    <source>
        <strain evidence="1">233</strain>
        <tissue evidence="1">Head and thorax</tissue>
    </source>
</reference>
<protein>
    <submittedName>
        <fullName evidence="1">Uncharacterized protein</fullName>
    </submittedName>
</protein>
<evidence type="ECO:0000313" key="1">
    <source>
        <dbReference type="EMBL" id="KAL2716864.1"/>
    </source>
</evidence>
<gene>
    <name evidence="1" type="ORF">V1478_014540</name>
</gene>
<accession>A0ABD2A899</accession>
<keyword evidence="2" id="KW-1185">Reference proteome</keyword>
<dbReference type="AlphaFoldDB" id="A0ABD2A899"/>